<dbReference type="EMBL" id="HACA01011137">
    <property type="protein sequence ID" value="CDW28498.1"/>
    <property type="molecule type" value="Transcribed_RNA"/>
</dbReference>
<sequence>MALSSPMSLLRQNFARVLRPSMVNLLLRRSTLGT</sequence>
<name>A0A0K2TR46_LEPSM</name>
<proteinExistence type="predicted"/>
<accession>A0A0K2TR46</accession>
<reference evidence="1" key="1">
    <citation type="submission" date="2014-05" db="EMBL/GenBank/DDBJ databases">
        <authorList>
            <person name="Chronopoulou M."/>
        </authorList>
    </citation>
    <scope>NUCLEOTIDE SEQUENCE</scope>
    <source>
        <tissue evidence="1">Whole organism</tissue>
    </source>
</reference>
<protein>
    <submittedName>
        <fullName evidence="1">Uncharacterized protein</fullName>
    </submittedName>
</protein>
<organism evidence="1">
    <name type="scientific">Lepeophtheirus salmonis</name>
    <name type="common">Salmon louse</name>
    <name type="synonym">Caligus salmonis</name>
    <dbReference type="NCBI Taxonomy" id="72036"/>
    <lineage>
        <taxon>Eukaryota</taxon>
        <taxon>Metazoa</taxon>
        <taxon>Ecdysozoa</taxon>
        <taxon>Arthropoda</taxon>
        <taxon>Crustacea</taxon>
        <taxon>Multicrustacea</taxon>
        <taxon>Hexanauplia</taxon>
        <taxon>Copepoda</taxon>
        <taxon>Siphonostomatoida</taxon>
        <taxon>Caligidae</taxon>
        <taxon>Lepeophtheirus</taxon>
    </lineage>
</organism>
<dbReference type="AlphaFoldDB" id="A0A0K2TR46"/>
<evidence type="ECO:0000313" key="1">
    <source>
        <dbReference type="EMBL" id="CDW28498.1"/>
    </source>
</evidence>